<dbReference type="Gene3D" id="3.40.50.1820">
    <property type="entry name" value="alpha/beta hydrolase"/>
    <property type="match status" value="1"/>
</dbReference>
<comment type="similarity">
    <text evidence="1">Belongs to the esterase D family.</text>
</comment>
<evidence type="ECO:0000256" key="2">
    <source>
        <dbReference type="ARBA" id="ARBA00022801"/>
    </source>
</evidence>
<feature type="signal peptide" evidence="3">
    <location>
        <begin position="1"/>
        <end position="19"/>
    </location>
</feature>
<dbReference type="Proteomes" id="UP000319175">
    <property type="component" value="Unassembled WGS sequence"/>
</dbReference>
<reference evidence="4 5" key="2">
    <citation type="submission" date="2019-06" db="EMBL/GenBank/DDBJ databases">
        <authorList>
            <person name="Seo Y."/>
        </authorList>
    </citation>
    <scope>NUCLEOTIDE SEQUENCE [LARGE SCALE GENOMIC DNA]</scope>
    <source>
        <strain evidence="4 5">MaA-Y11</strain>
    </source>
</reference>
<organism evidence="4 5">
    <name type="scientific">Flavobacterium microcysteis</name>
    <dbReference type="NCBI Taxonomy" id="2596891"/>
    <lineage>
        <taxon>Bacteria</taxon>
        <taxon>Pseudomonadati</taxon>
        <taxon>Bacteroidota</taxon>
        <taxon>Flavobacteriia</taxon>
        <taxon>Flavobacteriales</taxon>
        <taxon>Flavobacteriaceae</taxon>
        <taxon>Flavobacterium</taxon>
    </lineage>
</organism>
<dbReference type="InterPro" id="IPR052558">
    <property type="entry name" value="Siderophore_Hydrolase_D"/>
</dbReference>
<keyword evidence="5" id="KW-1185">Reference proteome</keyword>
<dbReference type="GO" id="GO:0016788">
    <property type="term" value="F:hydrolase activity, acting on ester bonds"/>
    <property type="evidence" value="ECO:0007669"/>
    <property type="project" value="TreeGrafter"/>
</dbReference>
<evidence type="ECO:0000256" key="3">
    <source>
        <dbReference type="SAM" id="SignalP"/>
    </source>
</evidence>
<comment type="caution">
    <text evidence="4">The sequence shown here is derived from an EMBL/GenBank/DDBJ whole genome shotgun (WGS) entry which is preliminary data.</text>
</comment>
<accession>A0A501QH83</accession>
<dbReference type="InterPro" id="IPR029058">
    <property type="entry name" value="AB_hydrolase_fold"/>
</dbReference>
<dbReference type="SUPFAM" id="SSF53474">
    <property type="entry name" value="alpha/beta-Hydrolases"/>
    <property type="match status" value="1"/>
</dbReference>
<feature type="chain" id="PRO_5021355559" evidence="3">
    <location>
        <begin position="20"/>
        <end position="272"/>
    </location>
</feature>
<reference evidence="4 5" key="1">
    <citation type="submission" date="2019-06" db="EMBL/GenBank/DDBJ databases">
        <title>Flavobacterium sp. MaA-Y11 from geoumgang.</title>
        <authorList>
            <person name="Jeong S."/>
        </authorList>
    </citation>
    <scope>NUCLEOTIDE SEQUENCE [LARGE SCALE GENOMIC DNA]</scope>
    <source>
        <strain evidence="4 5">MaA-Y11</strain>
    </source>
</reference>
<evidence type="ECO:0000256" key="1">
    <source>
        <dbReference type="ARBA" id="ARBA00005622"/>
    </source>
</evidence>
<evidence type="ECO:0000313" key="5">
    <source>
        <dbReference type="Proteomes" id="UP000319175"/>
    </source>
</evidence>
<dbReference type="AlphaFoldDB" id="A0A501QH83"/>
<name>A0A501QH83_9FLAO</name>
<evidence type="ECO:0000313" key="4">
    <source>
        <dbReference type="EMBL" id="TPD71812.1"/>
    </source>
</evidence>
<dbReference type="RefSeq" id="WP_139998611.1">
    <property type="nucleotide sequence ID" value="NZ_VFJE01000050.1"/>
</dbReference>
<proteinExistence type="inferred from homology"/>
<dbReference type="Pfam" id="PF00756">
    <property type="entry name" value="Esterase"/>
    <property type="match status" value="1"/>
</dbReference>
<dbReference type="EMBL" id="VFJE01000050">
    <property type="protein sequence ID" value="TPD71812.1"/>
    <property type="molecule type" value="Genomic_DNA"/>
</dbReference>
<dbReference type="InterPro" id="IPR000801">
    <property type="entry name" value="Esterase-like"/>
</dbReference>
<keyword evidence="3" id="KW-0732">Signal</keyword>
<sequence>MKSFLTLLFSFAITYFSFAQKTNPKTEPFVLGRIEKIKSNVLNETRTLNIYIPDSYNKNPKTAYPIIYLLDGSANEDFIHVTGLVQFLTMIQKMPESIIVGIANIDRKRDFTFPTTNAQDKKDFPTTGHSEKFLSFVEKELIPYIKKQYRTSTSTISGQSLGGLFVTETLLKKPDLFDNYIIISPSLWWDDESLLVKAPELLAKKRDKKIQVFVAVGAEGKQMEDDAFQLSEILAKSNDNLVSSFVKMSEENHLTILHNCLYKALETINKPQ</sequence>
<keyword evidence="2 4" id="KW-0378">Hydrolase</keyword>
<dbReference type="PANTHER" id="PTHR40841:SF2">
    <property type="entry name" value="SIDEROPHORE-DEGRADING ESTERASE (EUROFUNG)"/>
    <property type="match status" value="1"/>
</dbReference>
<gene>
    <name evidence="4" type="ORF">FJA49_02745</name>
</gene>
<dbReference type="PANTHER" id="PTHR40841">
    <property type="entry name" value="SIDEROPHORE TRIACETYLFUSARININE C ESTERASE"/>
    <property type="match status" value="1"/>
</dbReference>
<protein>
    <submittedName>
        <fullName evidence="4">Alpha/beta hydrolase</fullName>
    </submittedName>
</protein>
<dbReference type="OrthoDB" id="9784036at2"/>